<reference evidence="3" key="1">
    <citation type="journal article" date="2019" name="Int. J. Syst. Evol. Microbiol.">
        <title>The Global Catalogue of Microorganisms (GCM) 10K type strain sequencing project: providing services to taxonomists for standard genome sequencing and annotation.</title>
        <authorList>
            <consortium name="The Broad Institute Genomics Platform"/>
            <consortium name="The Broad Institute Genome Sequencing Center for Infectious Disease"/>
            <person name="Wu L."/>
            <person name="Ma J."/>
        </authorList>
    </citation>
    <scope>NUCLEOTIDE SEQUENCE [LARGE SCALE GENOMIC DNA]</scope>
    <source>
        <strain evidence="3">JCM 18302</strain>
    </source>
</reference>
<dbReference type="Pfam" id="PF13424">
    <property type="entry name" value="TPR_12"/>
    <property type="match status" value="2"/>
</dbReference>
<dbReference type="InterPro" id="IPR011990">
    <property type="entry name" value="TPR-like_helical_dom_sf"/>
</dbReference>
<gene>
    <name evidence="2" type="ORF">GCM10023320_15700</name>
</gene>
<evidence type="ECO:0000313" key="2">
    <source>
        <dbReference type="EMBL" id="GAA5116038.1"/>
    </source>
</evidence>
<feature type="region of interest" description="Disordered" evidence="1">
    <location>
        <begin position="248"/>
        <end position="270"/>
    </location>
</feature>
<accession>A0ABP9NKP1</accession>
<dbReference type="PANTHER" id="PTHR46082">
    <property type="entry name" value="ATP/GTP-BINDING PROTEIN-RELATED"/>
    <property type="match status" value="1"/>
</dbReference>
<protein>
    <recommendedName>
        <fullName evidence="4">Tetratricopeptide repeat protein</fullName>
    </recommendedName>
</protein>
<keyword evidence="3" id="KW-1185">Reference proteome</keyword>
<sequence length="270" mass="28151">MAWWSREGRDRGSARQRGPEDVAALAARNADGVSYFAVGRVSEAVPRFEDAHEGCIGSLGGDHPHTLTVAGNLAAALVAAGDRRGLELMAANLTDRVRVFGADDPRTLTAADALASAYRLAGRADEAVELSTRVTADRRRILGPTHPDTLVSRMGMALARAAAGDVVSALTLLEVTLHDSEQAHGPRHAHTIALRANAAGCLAALGRSDEAVALFRQAFADSSALLGANHPDTVALHDELLSVLQDGEPRNAASSSASTSANRVEVISST</sequence>
<dbReference type="Pfam" id="PF13374">
    <property type="entry name" value="TPR_10"/>
    <property type="match status" value="1"/>
</dbReference>
<proteinExistence type="predicted"/>
<feature type="compositionally biased region" description="Low complexity" evidence="1">
    <location>
        <begin position="252"/>
        <end position="261"/>
    </location>
</feature>
<evidence type="ECO:0000256" key="1">
    <source>
        <dbReference type="SAM" id="MobiDB-lite"/>
    </source>
</evidence>
<evidence type="ECO:0008006" key="4">
    <source>
        <dbReference type="Google" id="ProtNLM"/>
    </source>
</evidence>
<dbReference type="RefSeq" id="WP_345604158.1">
    <property type="nucleotide sequence ID" value="NZ_BAABJO010000005.1"/>
</dbReference>
<dbReference type="Gene3D" id="1.25.40.10">
    <property type="entry name" value="Tetratricopeptide repeat domain"/>
    <property type="match status" value="2"/>
</dbReference>
<dbReference type="InterPro" id="IPR053137">
    <property type="entry name" value="NLR-like"/>
</dbReference>
<dbReference type="SUPFAM" id="SSF48452">
    <property type="entry name" value="TPR-like"/>
    <property type="match status" value="1"/>
</dbReference>
<dbReference type="PANTHER" id="PTHR46082:SF6">
    <property type="entry name" value="AAA+ ATPASE DOMAIN-CONTAINING PROTEIN-RELATED"/>
    <property type="match status" value="1"/>
</dbReference>
<name>A0ABP9NKP1_9PSEU</name>
<evidence type="ECO:0000313" key="3">
    <source>
        <dbReference type="Proteomes" id="UP001500804"/>
    </source>
</evidence>
<dbReference type="Proteomes" id="UP001500804">
    <property type="component" value="Unassembled WGS sequence"/>
</dbReference>
<dbReference type="EMBL" id="BAABJO010000005">
    <property type="protein sequence ID" value="GAA5116038.1"/>
    <property type="molecule type" value="Genomic_DNA"/>
</dbReference>
<organism evidence="2 3">
    <name type="scientific">Pseudonocardia adelaidensis</name>
    <dbReference type="NCBI Taxonomy" id="648754"/>
    <lineage>
        <taxon>Bacteria</taxon>
        <taxon>Bacillati</taxon>
        <taxon>Actinomycetota</taxon>
        <taxon>Actinomycetes</taxon>
        <taxon>Pseudonocardiales</taxon>
        <taxon>Pseudonocardiaceae</taxon>
        <taxon>Pseudonocardia</taxon>
    </lineage>
</organism>
<comment type="caution">
    <text evidence="2">The sequence shown here is derived from an EMBL/GenBank/DDBJ whole genome shotgun (WGS) entry which is preliminary data.</text>
</comment>